<dbReference type="PANTHER" id="PTHR44943:SF4">
    <property type="entry name" value="TPR REPEAT-CONTAINING PROTEIN MJ0798"/>
    <property type="match status" value="1"/>
</dbReference>
<dbReference type="Proteomes" id="UP000094707">
    <property type="component" value="Chromosome I"/>
</dbReference>
<evidence type="ECO:0000313" key="5">
    <source>
        <dbReference type="EMBL" id="SCG85221.1"/>
    </source>
</evidence>
<organism evidence="5 6">
    <name type="scientific">Methanobacterium congolense</name>
    <dbReference type="NCBI Taxonomy" id="118062"/>
    <lineage>
        <taxon>Archaea</taxon>
        <taxon>Methanobacteriati</taxon>
        <taxon>Methanobacteriota</taxon>
        <taxon>Methanomada group</taxon>
        <taxon>Methanobacteria</taxon>
        <taxon>Methanobacteriales</taxon>
        <taxon>Methanobacteriaceae</taxon>
        <taxon>Methanobacterium</taxon>
    </lineage>
</organism>
<evidence type="ECO:0000256" key="4">
    <source>
        <dbReference type="SAM" id="Phobius"/>
    </source>
</evidence>
<dbReference type="SUPFAM" id="SSF48452">
    <property type="entry name" value="TPR-like"/>
    <property type="match status" value="2"/>
</dbReference>
<keyword evidence="4" id="KW-1133">Transmembrane helix</keyword>
<evidence type="ECO:0000256" key="3">
    <source>
        <dbReference type="PROSITE-ProRule" id="PRU00339"/>
    </source>
</evidence>
<feature type="repeat" description="TPR" evidence="3">
    <location>
        <begin position="301"/>
        <end position="334"/>
    </location>
</feature>
<dbReference type="PROSITE" id="PS50005">
    <property type="entry name" value="TPR"/>
    <property type="match status" value="4"/>
</dbReference>
<feature type="repeat" description="TPR" evidence="3">
    <location>
        <begin position="267"/>
        <end position="300"/>
    </location>
</feature>
<feature type="repeat" description="TPR" evidence="3">
    <location>
        <begin position="369"/>
        <end position="402"/>
    </location>
</feature>
<keyword evidence="1" id="KW-0677">Repeat</keyword>
<gene>
    <name evidence="5" type="ORF">MCBB_0648</name>
</gene>
<evidence type="ECO:0000313" key="6">
    <source>
        <dbReference type="Proteomes" id="UP000094707"/>
    </source>
</evidence>
<protein>
    <submittedName>
        <fullName evidence="5">TPR repeat-containing protein MJ1345</fullName>
    </submittedName>
</protein>
<evidence type="ECO:0000256" key="2">
    <source>
        <dbReference type="ARBA" id="ARBA00022803"/>
    </source>
</evidence>
<sequence length="418" mass="48300">MRSNLKHNLFEFSVFLAVILFFILSVSVNKVLELVLFIILVIFISILFQIFNYSLKVYLSTVIIVLTVLSVLISILSQGLINIGTLIPILGALVGVIEYIPIFKKKALFMESVSLVEMNKFLESLAISDKILESYPEYFNTIYFKACTLNILRKHQEQLELVDELLKMKLNKKQKMFVLNLKVCALSNLGRYDDAEDIVDEILEEDPDNSVTMYYEAEILLKIGYKQEAMDYYVNSLESVNNELLKHHKSLIKKMSVSNDNRNRILLELWTLKGCIQIKLHQYPEALDSFSEALKLNPNKSMGWNNKGYTLAKLGQYDEALNCIDRSLDLYPENDFALNSKGYILAESGKPEESLQYYQKAIEIAPLDEERYYHKGKAYQKLQQYTEALKCYNKVLELNPNCEYAKKARDEVLNVMEN</sequence>
<dbReference type="OrthoDB" id="66915at2157"/>
<dbReference type="InterPro" id="IPR019734">
    <property type="entry name" value="TPR_rpt"/>
</dbReference>
<feature type="transmembrane region" description="Helical" evidence="4">
    <location>
        <begin position="83"/>
        <end position="102"/>
    </location>
</feature>
<dbReference type="Pfam" id="PF13432">
    <property type="entry name" value="TPR_16"/>
    <property type="match status" value="1"/>
</dbReference>
<keyword evidence="4" id="KW-0472">Membrane</keyword>
<dbReference type="PANTHER" id="PTHR44943">
    <property type="entry name" value="CELLULOSE SYNTHASE OPERON PROTEIN C"/>
    <property type="match status" value="1"/>
</dbReference>
<dbReference type="Gene3D" id="1.25.40.10">
    <property type="entry name" value="Tetratricopeptide repeat domain"/>
    <property type="match status" value="3"/>
</dbReference>
<evidence type="ECO:0000256" key="1">
    <source>
        <dbReference type="ARBA" id="ARBA00022737"/>
    </source>
</evidence>
<feature type="transmembrane region" description="Helical" evidence="4">
    <location>
        <begin position="34"/>
        <end position="51"/>
    </location>
</feature>
<keyword evidence="6" id="KW-1185">Reference proteome</keyword>
<reference evidence="5 6" key="1">
    <citation type="submission" date="2016-08" db="EMBL/GenBank/DDBJ databases">
        <authorList>
            <person name="Seilhamer J.J."/>
        </authorList>
    </citation>
    <scope>NUCLEOTIDE SEQUENCE [LARGE SCALE GENOMIC DNA]</scope>
    <source>
        <strain evidence="5">Buetzberg</strain>
    </source>
</reference>
<dbReference type="Gene3D" id="1.25.40.1040">
    <property type="match status" value="1"/>
</dbReference>
<accession>A0A1D3L0N5</accession>
<dbReference type="AlphaFoldDB" id="A0A1D3L0N5"/>
<feature type="transmembrane region" description="Helical" evidence="4">
    <location>
        <begin position="9"/>
        <end position="28"/>
    </location>
</feature>
<feature type="repeat" description="TPR" evidence="3">
    <location>
        <begin position="335"/>
        <end position="368"/>
    </location>
</feature>
<dbReference type="RefSeq" id="WP_071906412.1">
    <property type="nucleotide sequence ID" value="NZ_LT607756.1"/>
</dbReference>
<dbReference type="GeneID" id="30411503"/>
<dbReference type="Pfam" id="PF00515">
    <property type="entry name" value="TPR_1"/>
    <property type="match status" value="2"/>
</dbReference>
<dbReference type="InterPro" id="IPR011990">
    <property type="entry name" value="TPR-like_helical_dom_sf"/>
</dbReference>
<dbReference type="KEGG" id="mcub:MCBB_0648"/>
<dbReference type="SMART" id="SM00028">
    <property type="entry name" value="TPR"/>
    <property type="match status" value="6"/>
</dbReference>
<proteinExistence type="predicted"/>
<keyword evidence="4" id="KW-0812">Transmembrane</keyword>
<keyword evidence="2 3" id="KW-0802">TPR repeat</keyword>
<dbReference type="PROSITE" id="PS50293">
    <property type="entry name" value="TPR_REGION"/>
    <property type="match status" value="1"/>
</dbReference>
<dbReference type="EMBL" id="LT607756">
    <property type="protein sequence ID" value="SCG85221.1"/>
    <property type="molecule type" value="Genomic_DNA"/>
</dbReference>
<feature type="transmembrane region" description="Helical" evidence="4">
    <location>
        <begin position="58"/>
        <end position="77"/>
    </location>
</feature>
<name>A0A1D3L0N5_9EURY</name>
<dbReference type="InterPro" id="IPR051685">
    <property type="entry name" value="Ycf3/AcsC/BcsC/TPR_MFPF"/>
</dbReference>